<keyword evidence="8" id="KW-0460">Magnesium</keyword>
<evidence type="ECO:0000256" key="6">
    <source>
        <dbReference type="ARBA" id="ARBA00022723"/>
    </source>
</evidence>
<reference evidence="11 12" key="1">
    <citation type="submission" date="2017-04" db="EMBL/GenBank/DDBJ databases">
        <title>In vitro and in silico characterization of Lactobacillus paraplantarum D2-1, a starter culture for soymilk fermentation.</title>
        <authorList>
            <person name="Endo A."/>
            <person name="Sasaki F."/>
            <person name="Maeno S."/>
            <person name="Kanesaki Y."/>
            <person name="Kubota E."/>
            <person name="Torres G.A."/>
            <person name="Tomita S."/>
            <person name="Nakagawa J."/>
        </authorList>
    </citation>
    <scope>NUCLEOTIDE SEQUENCE [LARGE SCALE GENOMIC DNA]</scope>
    <source>
        <strain evidence="11 12">D2-1</strain>
    </source>
</reference>
<dbReference type="PANTHER" id="PTHR30040:SF2">
    <property type="entry name" value="FAD:PROTEIN FMN TRANSFERASE"/>
    <property type="match status" value="1"/>
</dbReference>
<evidence type="ECO:0000256" key="4">
    <source>
        <dbReference type="ARBA" id="ARBA00022630"/>
    </source>
</evidence>
<dbReference type="InterPro" id="IPR024932">
    <property type="entry name" value="ApbE"/>
</dbReference>
<keyword evidence="12" id="KW-1185">Reference proteome</keyword>
<evidence type="ECO:0000256" key="10">
    <source>
        <dbReference type="ARBA" id="ARBA00048540"/>
    </source>
</evidence>
<comment type="cofactor">
    <cofactor evidence="1">
        <name>Mg(2+)</name>
        <dbReference type="ChEBI" id="CHEBI:18420"/>
    </cofactor>
</comment>
<comment type="catalytic activity">
    <reaction evidence="10">
        <text>L-threonyl-[protein] + FAD = FMN-L-threonyl-[protein] + AMP + H(+)</text>
        <dbReference type="Rhea" id="RHEA:36847"/>
        <dbReference type="Rhea" id="RHEA-COMP:11060"/>
        <dbReference type="Rhea" id="RHEA-COMP:11061"/>
        <dbReference type="ChEBI" id="CHEBI:15378"/>
        <dbReference type="ChEBI" id="CHEBI:30013"/>
        <dbReference type="ChEBI" id="CHEBI:57692"/>
        <dbReference type="ChEBI" id="CHEBI:74257"/>
        <dbReference type="ChEBI" id="CHEBI:456215"/>
        <dbReference type="EC" id="2.7.1.180"/>
    </reaction>
</comment>
<keyword evidence="7" id="KW-0274">FAD</keyword>
<dbReference type="EC" id="2.7.1.180" evidence="2"/>
<comment type="caution">
    <text evidence="11">The sequence shown here is derived from an EMBL/GenBank/DDBJ whole genome shotgun (WGS) entry which is preliminary data.</text>
</comment>
<evidence type="ECO:0000256" key="1">
    <source>
        <dbReference type="ARBA" id="ARBA00001946"/>
    </source>
</evidence>
<evidence type="ECO:0000313" key="11">
    <source>
        <dbReference type="EMBL" id="GBF03080.1"/>
    </source>
</evidence>
<keyword evidence="6" id="KW-0479">Metal-binding</keyword>
<dbReference type="Pfam" id="PF02424">
    <property type="entry name" value="ApbE"/>
    <property type="match status" value="1"/>
</dbReference>
<dbReference type="SUPFAM" id="SSF143631">
    <property type="entry name" value="ApbE-like"/>
    <property type="match status" value="1"/>
</dbReference>
<gene>
    <name evidence="11" type="primary">apbE_4</name>
    <name evidence="11" type="ORF">LPPLD21_02635</name>
</gene>
<evidence type="ECO:0000256" key="2">
    <source>
        <dbReference type="ARBA" id="ARBA00011955"/>
    </source>
</evidence>
<dbReference type="InterPro" id="IPR003374">
    <property type="entry name" value="ApbE-like_sf"/>
</dbReference>
<evidence type="ECO:0000256" key="7">
    <source>
        <dbReference type="ARBA" id="ARBA00022827"/>
    </source>
</evidence>
<dbReference type="PANTHER" id="PTHR30040">
    <property type="entry name" value="THIAMINE BIOSYNTHESIS LIPOPROTEIN APBE"/>
    <property type="match status" value="1"/>
</dbReference>
<dbReference type="RefSeq" id="WP_103127183.1">
    <property type="nucleotide sequence ID" value="NZ_BDOR01000020.1"/>
</dbReference>
<evidence type="ECO:0000256" key="3">
    <source>
        <dbReference type="ARBA" id="ARBA00016337"/>
    </source>
</evidence>
<evidence type="ECO:0000256" key="8">
    <source>
        <dbReference type="ARBA" id="ARBA00022842"/>
    </source>
</evidence>
<keyword evidence="5" id="KW-0808">Transferase</keyword>
<evidence type="ECO:0000313" key="12">
    <source>
        <dbReference type="Proteomes" id="UP000236162"/>
    </source>
</evidence>
<dbReference type="Proteomes" id="UP000236162">
    <property type="component" value="Unassembled WGS sequence"/>
</dbReference>
<proteinExistence type="predicted"/>
<keyword evidence="4" id="KW-0285">Flavoprotein</keyword>
<evidence type="ECO:0000256" key="9">
    <source>
        <dbReference type="ARBA" id="ARBA00031306"/>
    </source>
</evidence>
<protein>
    <recommendedName>
        <fullName evidence="3">FAD:protein FMN transferase</fullName>
        <ecNumber evidence="2">2.7.1.180</ecNumber>
    </recommendedName>
    <alternativeName>
        <fullName evidence="9">Flavin transferase</fullName>
    </alternativeName>
</protein>
<accession>A0ABQ0NDB7</accession>
<sequence>MKTYQQTIESMTMPFTIMIVSEPDSLSESRWHTTVTLIQTYLDHVDHLFSPFRSDSLVTQYQRHSLAVTNFNAEFQEVFALTVIAEEMTSGAFTANFSGQYDPTGIVKGWAIERAFQTYLKPLLNTGAIAVALNGAGDIRVGALVDSGYEWPIGIEDPEDTGQMLREIKIANGAVATSGSSKRGDHIRRLDSTNTLTQATIIATNLIDADMLATTAISMGQIPFQTFAETHKLNAILLTAAHKLIMIDGDQS</sequence>
<name>A0ABQ0NDB7_9LACO</name>
<keyword evidence="11" id="KW-0449">Lipoprotein</keyword>
<dbReference type="Gene3D" id="3.10.520.10">
    <property type="entry name" value="ApbE-like domains"/>
    <property type="match status" value="2"/>
</dbReference>
<organism evidence="11 12">
    <name type="scientific">Lactiplantibacillus paraplantarum</name>
    <dbReference type="NCBI Taxonomy" id="60520"/>
    <lineage>
        <taxon>Bacteria</taxon>
        <taxon>Bacillati</taxon>
        <taxon>Bacillota</taxon>
        <taxon>Bacilli</taxon>
        <taxon>Lactobacillales</taxon>
        <taxon>Lactobacillaceae</taxon>
        <taxon>Lactiplantibacillus</taxon>
    </lineage>
</organism>
<dbReference type="EMBL" id="BDOR01000020">
    <property type="protein sequence ID" value="GBF03080.1"/>
    <property type="molecule type" value="Genomic_DNA"/>
</dbReference>
<evidence type="ECO:0000256" key="5">
    <source>
        <dbReference type="ARBA" id="ARBA00022679"/>
    </source>
</evidence>